<dbReference type="InterPro" id="IPR002789">
    <property type="entry name" value="HerA_central"/>
</dbReference>
<gene>
    <name evidence="7" type="ORF">ACFO5R_04065</name>
</gene>
<dbReference type="Pfam" id="PF01935">
    <property type="entry name" value="DUF87"/>
    <property type="match status" value="1"/>
</dbReference>
<dbReference type="SUPFAM" id="SSF52540">
    <property type="entry name" value="P-loop containing nucleoside triphosphate hydrolases"/>
    <property type="match status" value="1"/>
</dbReference>
<evidence type="ECO:0000256" key="2">
    <source>
        <dbReference type="ARBA" id="ARBA00034617"/>
    </source>
</evidence>
<dbReference type="InterPro" id="IPR008571">
    <property type="entry name" value="HerA-like"/>
</dbReference>
<dbReference type="AlphaFoldDB" id="A0ABD5PL26"/>
<evidence type="ECO:0000313" key="7">
    <source>
        <dbReference type="EMBL" id="MFC4541104.1"/>
    </source>
</evidence>
<evidence type="ECO:0000259" key="6">
    <source>
        <dbReference type="Pfam" id="PF01935"/>
    </source>
</evidence>
<evidence type="ECO:0000313" key="8">
    <source>
        <dbReference type="Proteomes" id="UP001595898"/>
    </source>
</evidence>
<dbReference type="InterPro" id="IPR027417">
    <property type="entry name" value="P-loop_NTPase"/>
</dbReference>
<dbReference type="RefSeq" id="WP_250139249.1">
    <property type="nucleotide sequence ID" value="NZ_JALIQP010000001.1"/>
</dbReference>
<keyword evidence="7" id="KW-0547">Nucleotide-binding</keyword>
<organism evidence="7 8">
    <name type="scientific">Halosolutus amylolyticus</name>
    <dbReference type="NCBI Taxonomy" id="2932267"/>
    <lineage>
        <taxon>Archaea</taxon>
        <taxon>Methanobacteriati</taxon>
        <taxon>Methanobacteriota</taxon>
        <taxon>Stenosarchaea group</taxon>
        <taxon>Halobacteria</taxon>
        <taxon>Halobacteriales</taxon>
        <taxon>Natrialbaceae</taxon>
        <taxon>Halosolutus</taxon>
    </lineage>
</organism>
<comment type="similarity">
    <text evidence="1">Belongs to the HerA family.</text>
</comment>
<reference evidence="7 8" key="1">
    <citation type="journal article" date="2019" name="Int. J. Syst. Evol. Microbiol.">
        <title>The Global Catalogue of Microorganisms (GCM) 10K type strain sequencing project: providing services to taxonomists for standard genome sequencing and annotation.</title>
        <authorList>
            <consortium name="The Broad Institute Genomics Platform"/>
            <consortium name="The Broad Institute Genome Sequencing Center for Infectious Disease"/>
            <person name="Wu L."/>
            <person name="Ma J."/>
        </authorList>
    </citation>
    <scope>NUCLEOTIDE SEQUENCE [LARGE SCALE GENOMIC DNA]</scope>
    <source>
        <strain evidence="7 8">WLHS5</strain>
    </source>
</reference>
<evidence type="ECO:0000256" key="3">
    <source>
        <dbReference type="ARBA" id="ARBA00048954"/>
    </source>
</evidence>
<keyword evidence="8" id="KW-1185">Reference proteome</keyword>
<feature type="domain" description="Helicase HerA central" evidence="6">
    <location>
        <begin position="42"/>
        <end position="123"/>
    </location>
</feature>
<accession>A0ABD5PL26</accession>
<dbReference type="GO" id="GO:0005524">
    <property type="term" value="F:ATP binding"/>
    <property type="evidence" value="ECO:0007669"/>
    <property type="project" value="UniProtKB-KW"/>
</dbReference>
<protein>
    <submittedName>
        <fullName evidence="7">ATP-binding protein</fullName>
    </submittedName>
</protein>
<evidence type="ECO:0000256" key="1">
    <source>
        <dbReference type="ARBA" id="ARBA00007816"/>
    </source>
</evidence>
<comment type="catalytic activity">
    <reaction evidence="4">
        <text>ATP + H2O = ADP + phosphate + H(+)</text>
        <dbReference type="Rhea" id="RHEA:13065"/>
        <dbReference type="ChEBI" id="CHEBI:15377"/>
        <dbReference type="ChEBI" id="CHEBI:15378"/>
        <dbReference type="ChEBI" id="CHEBI:30616"/>
        <dbReference type="ChEBI" id="CHEBI:43474"/>
        <dbReference type="ChEBI" id="CHEBI:456216"/>
        <dbReference type="EC" id="5.6.2.4"/>
    </reaction>
</comment>
<evidence type="ECO:0000256" key="5">
    <source>
        <dbReference type="SAM" id="MobiDB-lite"/>
    </source>
</evidence>
<proteinExistence type="inferred from homology"/>
<comment type="catalytic activity">
    <reaction evidence="3">
        <text>ATP + H2O = ADP + phosphate + H(+)</text>
        <dbReference type="Rhea" id="RHEA:13065"/>
        <dbReference type="ChEBI" id="CHEBI:15377"/>
        <dbReference type="ChEBI" id="CHEBI:15378"/>
        <dbReference type="ChEBI" id="CHEBI:30616"/>
        <dbReference type="ChEBI" id="CHEBI:43474"/>
        <dbReference type="ChEBI" id="CHEBI:456216"/>
        <dbReference type="EC" id="5.6.2.3"/>
    </reaction>
</comment>
<dbReference type="PANTHER" id="PTHR42957">
    <property type="entry name" value="HELICASE MJ1565-RELATED"/>
    <property type="match status" value="1"/>
</dbReference>
<comment type="catalytic activity">
    <reaction evidence="2">
        <text>Couples ATP hydrolysis with the unwinding of duplex DNA by translocating in the 3'-5' direction.</text>
        <dbReference type="EC" id="5.6.2.4"/>
    </reaction>
</comment>
<feature type="region of interest" description="Disordered" evidence="5">
    <location>
        <begin position="324"/>
        <end position="354"/>
    </location>
</feature>
<dbReference type="GO" id="GO:0043138">
    <property type="term" value="F:3'-5' DNA helicase activity"/>
    <property type="evidence" value="ECO:0007669"/>
    <property type="project" value="UniProtKB-EC"/>
</dbReference>
<dbReference type="Gene3D" id="3.40.50.300">
    <property type="entry name" value="P-loop containing nucleotide triphosphate hydrolases"/>
    <property type="match status" value="2"/>
</dbReference>
<comment type="caution">
    <text evidence="7">The sequence shown here is derived from an EMBL/GenBank/DDBJ whole genome shotgun (WGS) entry which is preliminary data.</text>
</comment>
<name>A0ABD5PL26_9EURY</name>
<dbReference type="Proteomes" id="UP001595898">
    <property type="component" value="Unassembled WGS sequence"/>
</dbReference>
<dbReference type="PANTHER" id="PTHR42957:SF1">
    <property type="entry name" value="HELICASE MJ1565-RELATED"/>
    <property type="match status" value="1"/>
</dbReference>
<sequence length="354" mass="36994">MSFVIGRGDDVESGPVGHLGAYRARDGSEGADLHLDFDGPHAMLIVGKRGYGKSYTMGVLAEDLARAHGVAPVIVDPMGVFDTLAETTPGEGVPATVIDDPAVTPSSLDPRSWCSLLGLSPESGAGSLVWGAAQNESTMDGMRDHVESSDAPDTDKRAADNHLRLAEAWGVFDADGIDAAELGGGEVTIVDVSGLDSAPMNAVCRGVGEALYRARVDETMDRLPWLLLDEAHTFFGGVAAPALRTILTRGRAPGVSLVSATQRPSAVPEVGISQSDVLLSHRLTSQDDLDALQAAQPTYMNVSLSDADRLPDEPGEVVIIDDATETIHSAQVRPRDTPHGGDSPSASDVVVADD</sequence>
<evidence type="ECO:0000256" key="4">
    <source>
        <dbReference type="ARBA" id="ARBA00048988"/>
    </source>
</evidence>
<keyword evidence="7" id="KW-0067">ATP-binding</keyword>
<dbReference type="EMBL" id="JBHSFA010000002">
    <property type="protein sequence ID" value="MFC4541104.1"/>
    <property type="molecule type" value="Genomic_DNA"/>
</dbReference>
<dbReference type="GO" id="GO:0043139">
    <property type="term" value="F:5'-3' DNA helicase activity"/>
    <property type="evidence" value="ECO:0007669"/>
    <property type="project" value="UniProtKB-EC"/>
</dbReference>